<proteinExistence type="predicted"/>
<dbReference type="Proteomes" id="UP000183832">
    <property type="component" value="Unassembled WGS sequence"/>
</dbReference>
<dbReference type="EMBL" id="CVRI01000047">
    <property type="protein sequence ID" value="CRK98124.1"/>
    <property type="molecule type" value="Genomic_DNA"/>
</dbReference>
<evidence type="ECO:0000313" key="2">
    <source>
        <dbReference type="Proteomes" id="UP000183832"/>
    </source>
</evidence>
<sequence length="86" mass="9836">MKSNDLNVLDILSNTTGHDLMIDLSDNQLTCDCSINDFHDWLKRTKVKINNLNTLSCFNRVKATKILCQAKISSKMLCSRTYIQNL</sequence>
<protein>
    <submittedName>
        <fullName evidence="1">CLUMA_CG011492, isoform A</fullName>
    </submittedName>
</protein>
<name>A0A1J1IEZ3_9DIPT</name>
<dbReference type="Gene3D" id="3.80.10.10">
    <property type="entry name" value="Ribonuclease Inhibitor"/>
    <property type="match status" value="1"/>
</dbReference>
<accession>A0A1J1IEZ3</accession>
<organism evidence="1 2">
    <name type="scientific">Clunio marinus</name>
    <dbReference type="NCBI Taxonomy" id="568069"/>
    <lineage>
        <taxon>Eukaryota</taxon>
        <taxon>Metazoa</taxon>
        <taxon>Ecdysozoa</taxon>
        <taxon>Arthropoda</taxon>
        <taxon>Hexapoda</taxon>
        <taxon>Insecta</taxon>
        <taxon>Pterygota</taxon>
        <taxon>Neoptera</taxon>
        <taxon>Endopterygota</taxon>
        <taxon>Diptera</taxon>
        <taxon>Nematocera</taxon>
        <taxon>Chironomoidea</taxon>
        <taxon>Chironomidae</taxon>
        <taxon>Clunio</taxon>
    </lineage>
</organism>
<dbReference type="AlphaFoldDB" id="A0A1J1IEZ3"/>
<gene>
    <name evidence="1" type="ORF">CLUMA_CG011492</name>
</gene>
<dbReference type="InterPro" id="IPR032675">
    <property type="entry name" value="LRR_dom_sf"/>
</dbReference>
<keyword evidence="2" id="KW-1185">Reference proteome</keyword>
<dbReference type="SUPFAM" id="SSF52058">
    <property type="entry name" value="L domain-like"/>
    <property type="match status" value="1"/>
</dbReference>
<dbReference type="OrthoDB" id="1574204at2759"/>
<reference evidence="1 2" key="1">
    <citation type="submission" date="2015-04" db="EMBL/GenBank/DDBJ databases">
        <authorList>
            <person name="Syromyatnikov M.Y."/>
            <person name="Popov V.N."/>
        </authorList>
    </citation>
    <scope>NUCLEOTIDE SEQUENCE [LARGE SCALE GENOMIC DNA]</scope>
</reference>
<evidence type="ECO:0000313" key="1">
    <source>
        <dbReference type="EMBL" id="CRK98124.1"/>
    </source>
</evidence>